<comment type="caution">
    <text evidence="1">The sequence shown here is derived from an EMBL/GenBank/DDBJ whole genome shotgun (WGS) entry which is preliminary data.</text>
</comment>
<evidence type="ECO:0008006" key="3">
    <source>
        <dbReference type="Google" id="ProtNLM"/>
    </source>
</evidence>
<accession>A0AAW2H5L2</accession>
<evidence type="ECO:0000313" key="1">
    <source>
        <dbReference type="EMBL" id="KAL0134822.1"/>
    </source>
</evidence>
<name>A0AAW2H5L2_9HYME</name>
<dbReference type="AlphaFoldDB" id="A0AAW2H5L2"/>
<keyword evidence="2" id="KW-1185">Reference proteome</keyword>
<reference evidence="1 2" key="1">
    <citation type="submission" date="2023-03" db="EMBL/GenBank/DDBJ databases">
        <title>High recombination rates correlate with genetic variation in Cardiocondyla obscurior ants.</title>
        <authorList>
            <person name="Errbii M."/>
        </authorList>
    </citation>
    <scope>NUCLEOTIDE SEQUENCE [LARGE SCALE GENOMIC DNA]</scope>
    <source>
        <strain evidence="1">Alpha-2009</strain>
        <tissue evidence="1">Whole body</tissue>
    </source>
</reference>
<dbReference type="Proteomes" id="UP001430953">
    <property type="component" value="Unassembled WGS sequence"/>
</dbReference>
<dbReference type="EMBL" id="JADYXP020000001">
    <property type="protein sequence ID" value="KAL0134822.1"/>
    <property type="molecule type" value="Genomic_DNA"/>
</dbReference>
<proteinExistence type="predicted"/>
<sequence length="134" mass="15392">MHQARPIESSANARPRSCFSLRSLCLKPALSALASSLSAKKLEAILAIGYLLRCYHKARPTLCRNVKVNARTSLVKRDHFESSNISVICFESGIDINRIKNTSNYLRTLHLRYNTRRKLLHRNIFAAKKKKRRK</sequence>
<protein>
    <recommendedName>
        <fullName evidence="3">Ribosomal protein S13</fullName>
    </recommendedName>
</protein>
<evidence type="ECO:0000313" key="2">
    <source>
        <dbReference type="Proteomes" id="UP001430953"/>
    </source>
</evidence>
<organism evidence="1 2">
    <name type="scientific">Cardiocondyla obscurior</name>
    <dbReference type="NCBI Taxonomy" id="286306"/>
    <lineage>
        <taxon>Eukaryota</taxon>
        <taxon>Metazoa</taxon>
        <taxon>Ecdysozoa</taxon>
        <taxon>Arthropoda</taxon>
        <taxon>Hexapoda</taxon>
        <taxon>Insecta</taxon>
        <taxon>Pterygota</taxon>
        <taxon>Neoptera</taxon>
        <taxon>Endopterygota</taxon>
        <taxon>Hymenoptera</taxon>
        <taxon>Apocrita</taxon>
        <taxon>Aculeata</taxon>
        <taxon>Formicoidea</taxon>
        <taxon>Formicidae</taxon>
        <taxon>Myrmicinae</taxon>
        <taxon>Cardiocondyla</taxon>
    </lineage>
</organism>
<gene>
    <name evidence="1" type="ORF">PUN28_001536</name>
</gene>